<organism evidence="6 7">
    <name type="scientific">Tritonibacter litoralis</name>
    <dbReference type="NCBI Taxonomy" id="2662264"/>
    <lineage>
        <taxon>Bacteria</taxon>
        <taxon>Pseudomonadati</taxon>
        <taxon>Pseudomonadota</taxon>
        <taxon>Alphaproteobacteria</taxon>
        <taxon>Rhodobacterales</taxon>
        <taxon>Paracoccaceae</taxon>
        <taxon>Tritonibacter</taxon>
    </lineage>
</organism>
<evidence type="ECO:0000259" key="5">
    <source>
        <dbReference type="Pfam" id="PF22178"/>
    </source>
</evidence>
<dbReference type="InterPro" id="IPR017847">
    <property type="entry name" value="T6SS_RhsGE_Vgr_subset"/>
</dbReference>
<dbReference type="SUPFAM" id="SSF69279">
    <property type="entry name" value="Phage tail proteins"/>
    <property type="match status" value="2"/>
</dbReference>
<dbReference type="AlphaFoldDB" id="A0A843YLT8"/>
<evidence type="ECO:0000313" key="6">
    <source>
        <dbReference type="EMBL" id="MQQ10615.1"/>
    </source>
</evidence>
<dbReference type="InterPro" id="IPR054030">
    <property type="entry name" value="Gp5_Vgr_C"/>
</dbReference>
<dbReference type="InterPro" id="IPR006533">
    <property type="entry name" value="T6SS_Vgr_RhsGE"/>
</dbReference>
<dbReference type="Pfam" id="PF04717">
    <property type="entry name" value="Phage_base_V"/>
    <property type="match status" value="1"/>
</dbReference>
<sequence>MNFIQSDRHGSLTTQLGKDILVLNRFDGSEEMSGHFEWHVEAISQDPDIDLNQLLGTHATVSVKTVHGPRYFDGIATEARWGGTSEQGNSYDLVLRPWLHLAGLRRNQRIFHNKTVTDILTELFTDYASLGAPHFDIQLADDYPTLEYTVQYGESDAVFAMRMMERFGISWHWQHSERNHCLVLTDYVTAHADLPGGERPFYGVDGYHQDEDEHFREWKGGARMQTGAVRLTDYNFKTPNAVQEVEREGGGLYEHGKIESFDYPGDYLNQGVGETVVSRRAEMETGGITRMEAKGNVITLGAGLCVTPVGNTLPGATGRKFLCLRAEHALRTQAYATTQEISEEDAYQGRYVLSPADAPMRPERRTQQVVMKGPQTAVVVGDGEIDVDEYGRILVQFHWDLEASYSMRCRLSQNWSGNGWGGMVIPRIGMEVMVEFLDGDPDKPLVTGCVFNGKNKVPYSLPEHKTKSVFRTDTHRAAGFNEMVFEDEPGHENIAFKAQKDMSQLVLNDSLSRIKRHDVQSVGSNQITEVGQNQKTEVGGSVSVVVGGTGPDAAGLLSGLSGLAGITSKLVKKGAREGGGGGNPLTQFADALGKSKLGFLDGLGALGRSGLLQADESGKDANNEMRMAGSKLGSSVAGLFDAPGTMNTLVSNFRSDSTGVVSAEQVGLTKIVNVGGASMEQIGKAKQVTIGEKLMTTVGKMILSRTKKHTIVATEKFTISAPGGSIEIDAAGMTIKATKLKVLSGSVDFDPGAPSQSEVLKAEEAFCEECQASVGG</sequence>
<dbReference type="InterPro" id="IPR050708">
    <property type="entry name" value="T6SS_VgrG/RHS"/>
</dbReference>
<dbReference type="Pfam" id="PF05954">
    <property type="entry name" value="Phage_GPD"/>
    <property type="match status" value="1"/>
</dbReference>
<comment type="subcellular location">
    <subcellularLocation>
        <location evidence="1">Secreted</location>
    </subcellularLocation>
</comment>
<evidence type="ECO:0000259" key="4">
    <source>
        <dbReference type="Pfam" id="PF04717"/>
    </source>
</evidence>
<protein>
    <submittedName>
        <fullName evidence="6">Type VI secretion system tip protein VgrG</fullName>
    </submittedName>
</protein>
<feature type="domain" description="Gp5/Type VI secretion system Vgr C-terminal trimerisation" evidence="5">
    <location>
        <begin position="468"/>
        <end position="549"/>
    </location>
</feature>
<dbReference type="Gene3D" id="4.10.220.110">
    <property type="match status" value="1"/>
</dbReference>
<dbReference type="Pfam" id="PF22178">
    <property type="entry name" value="Gp5_trimer_C"/>
    <property type="match status" value="1"/>
</dbReference>
<evidence type="ECO:0000256" key="3">
    <source>
        <dbReference type="ARBA" id="ARBA00022525"/>
    </source>
</evidence>
<reference evidence="6 7" key="1">
    <citation type="submission" date="2019-10" db="EMBL/GenBank/DDBJ databases">
        <title>Epibacterium sp. nov., isolated from seawater.</title>
        <authorList>
            <person name="Zhang X."/>
            <person name="Li N."/>
        </authorList>
    </citation>
    <scope>NUCLEOTIDE SEQUENCE [LARGE SCALE GENOMIC DNA]</scope>
    <source>
        <strain evidence="6 7">SM1979</strain>
    </source>
</reference>
<proteinExistence type="inferred from homology"/>
<keyword evidence="7" id="KW-1185">Reference proteome</keyword>
<name>A0A843YLT8_9RHOB</name>
<evidence type="ECO:0000313" key="7">
    <source>
        <dbReference type="Proteomes" id="UP000444174"/>
    </source>
</evidence>
<keyword evidence="3" id="KW-0964">Secreted</keyword>
<comment type="similarity">
    <text evidence="2">Belongs to the VgrG protein family.</text>
</comment>
<evidence type="ECO:0000256" key="1">
    <source>
        <dbReference type="ARBA" id="ARBA00004613"/>
    </source>
</evidence>
<evidence type="ECO:0000256" key="2">
    <source>
        <dbReference type="ARBA" id="ARBA00005558"/>
    </source>
</evidence>
<dbReference type="NCBIfam" id="TIGR03361">
    <property type="entry name" value="VI_Rhs_Vgr"/>
    <property type="match status" value="1"/>
</dbReference>
<dbReference type="PANTHER" id="PTHR32305:SF15">
    <property type="entry name" value="PROTEIN RHSA-RELATED"/>
    <property type="match status" value="1"/>
</dbReference>
<dbReference type="Gene3D" id="2.40.50.230">
    <property type="entry name" value="Gp5 N-terminal domain"/>
    <property type="match status" value="1"/>
</dbReference>
<dbReference type="PANTHER" id="PTHR32305">
    <property type="match status" value="1"/>
</dbReference>
<dbReference type="Gene3D" id="2.30.110.50">
    <property type="match status" value="1"/>
</dbReference>
<accession>A0A843YLT8</accession>
<dbReference type="GO" id="GO:0005576">
    <property type="term" value="C:extracellular region"/>
    <property type="evidence" value="ECO:0007669"/>
    <property type="project" value="UniProtKB-SubCell"/>
</dbReference>
<dbReference type="SUPFAM" id="SSF69255">
    <property type="entry name" value="gp5 N-terminal domain-like"/>
    <property type="match status" value="1"/>
</dbReference>
<dbReference type="Proteomes" id="UP000444174">
    <property type="component" value="Unassembled WGS sequence"/>
</dbReference>
<dbReference type="EMBL" id="WIBF01000019">
    <property type="protein sequence ID" value="MQQ10615.1"/>
    <property type="molecule type" value="Genomic_DNA"/>
</dbReference>
<dbReference type="InterPro" id="IPR037026">
    <property type="entry name" value="Vgr_OB-fold_dom_sf"/>
</dbReference>
<dbReference type="SUPFAM" id="SSF69349">
    <property type="entry name" value="Phage fibre proteins"/>
    <property type="match status" value="1"/>
</dbReference>
<comment type="caution">
    <text evidence="6">The sequence shown here is derived from an EMBL/GenBank/DDBJ whole genome shotgun (WGS) entry which is preliminary data.</text>
</comment>
<dbReference type="InterPro" id="IPR006531">
    <property type="entry name" value="Gp5/Vgr_OB"/>
</dbReference>
<gene>
    <name evidence="6" type="primary">tssI</name>
    <name evidence="6" type="ORF">GFB49_19350</name>
</gene>
<dbReference type="NCBIfam" id="TIGR01646">
    <property type="entry name" value="vgr_GE"/>
    <property type="match status" value="1"/>
</dbReference>
<feature type="domain" description="Gp5/Type VI secretion system Vgr protein OB-fold" evidence="4">
    <location>
        <begin position="378"/>
        <end position="451"/>
    </location>
</feature>
<dbReference type="RefSeq" id="WP_153217737.1">
    <property type="nucleotide sequence ID" value="NZ_WIBF01000019.1"/>
</dbReference>
<dbReference type="Gene3D" id="3.55.50.10">
    <property type="entry name" value="Baseplate protein-like domains"/>
    <property type="match status" value="1"/>
</dbReference>